<dbReference type="FunFam" id="1.10.238.10:FF:000003">
    <property type="entry name" value="Calmodulin A"/>
    <property type="match status" value="1"/>
</dbReference>
<dbReference type="STRING" id="56484.A0A1Y2F7M6"/>
<dbReference type="GO" id="GO:0016460">
    <property type="term" value="C:myosin II complex"/>
    <property type="evidence" value="ECO:0007669"/>
    <property type="project" value="TreeGrafter"/>
</dbReference>
<dbReference type="InterPro" id="IPR018247">
    <property type="entry name" value="EF_Hand_1_Ca_BS"/>
</dbReference>
<dbReference type="Proteomes" id="UP000193685">
    <property type="component" value="Unassembled WGS sequence"/>
</dbReference>
<evidence type="ECO:0000313" key="7">
    <source>
        <dbReference type="Proteomes" id="UP000193685"/>
    </source>
</evidence>
<dbReference type="EMBL" id="MCFI01000014">
    <property type="protein sequence ID" value="ORY79930.1"/>
    <property type="molecule type" value="Genomic_DNA"/>
</dbReference>
<dbReference type="Pfam" id="PF13499">
    <property type="entry name" value="EF-hand_7"/>
    <property type="match status" value="1"/>
</dbReference>
<sequence length="196" mass="21697">MLSPSTTPARTSYGHHNTTQDPSQHAGFGNHARDVLNPEQLKEIDDAFSMFDVNQDDLLDFHECRVAMRALGFDVPKSEILKLMRDAQPGASTGGGVTKGSGGGGSPAPLIRRELFTRVMSEKMLKRDPMEEIRRAFVLFAGGEDQKIDLDKLARVASELNESIDPSELQAMIEEFDLDDDGEISLDEFIAIMRED</sequence>
<name>A0A1Y2F7M6_PROLT</name>
<gene>
    <name evidence="6" type="ORF">BCR37DRAFT_403177</name>
</gene>
<keyword evidence="3" id="KW-0106">Calcium</keyword>
<evidence type="ECO:0000256" key="4">
    <source>
        <dbReference type="SAM" id="MobiDB-lite"/>
    </source>
</evidence>
<keyword evidence="1" id="KW-0479">Metal-binding</keyword>
<dbReference type="AlphaFoldDB" id="A0A1Y2F7M6"/>
<dbReference type="InterPro" id="IPR002048">
    <property type="entry name" value="EF_hand_dom"/>
</dbReference>
<dbReference type="RefSeq" id="XP_040724064.1">
    <property type="nucleotide sequence ID" value="XM_040871978.1"/>
</dbReference>
<dbReference type="PROSITE" id="PS50222">
    <property type="entry name" value="EF_HAND_2"/>
    <property type="match status" value="2"/>
</dbReference>
<feature type="domain" description="EF-hand" evidence="5">
    <location>
        <begin position="39"/>
        <end position="74"/>
    </location>
</feature>
<dbReference type="GO" id="GO:0005509">
    <property type="term" value="F:calcium ion binding"/>
    <property type="evidence" value="ECO:0007669"/>
    <property type="project" value="InterPro"/>
</dbReference>
<keyword evidence="2" id="KW-0677">Repeat</keyword>
<organism evidence="6 7">
    <name type="scientific">Protomyces lactucae-debilis</name>
    <dbReference type="NCBI Taxonomy" id="2754530"/>
    <lineage>
        <taxon>Eukaryota</taxon>
        <taxon>Fungi</taxon>
        <taxon>Dikarya</taxon>
        <taxon>Ascomycota</taxon>
        <taxon>Taphrinomycotina</taxon>
        <taxon>Taphrinomycetes</taxon>
        <taxon>Taphrinales</taxon>
        <taxon>Protomycetaceae</taxon>
        <taxon>Protomyces</taxon>
    </lineage>
</organism>
<comment type="caution">
    <text evidence="6">The sequence shown here is derived from an EMBL/GenBank/DDBJ whole genome shotgun (WGS) entry which is preliminary data.</text>
</comment>
<dbReference type="OrthoDB" id="343296at2759"/>
<feature type="region of interest" description="Disordered" evidence="4">
    <location>
        <begin position="1"/>
        <end position="31"/>
    </location>
</feature>
<dbReference type="SMART" id="SM00054">
    <property type="entry name" value="EFh"/>
    <property type="match status" value="2"/>
</dbReference>
<keyword evidence="7" id="KW-1185">Reference proteome</keyword>
<dbReference type="InterPro" id="IPR050230">
    <property type="entry name" value="CALM/Myosin/TropC-like"/>
</dbReference>
<dbReference type="GeneID" id="63788577"/>
<dbReference type="SUPFAM" id="SSF47473">
    <property type="entry name" value="EF-hand"/>
    <property type="match status" value="1"/>
</dbReference>
<evidence type="ECO:0000313" key="6">
    <source>
        <dbReference type="EMBL" id="ORY79930.1"/>
    </source>
</evidence>
<dbReference type="PANTHER" id="PTHR23048">
    <property type="entry name" value="MYOSIN LIGHT CHAIN 1, 3"/>
    <property type="match status" value="1"/>
</dbReference>
<dbReference type="Gene3D" id="1.10.238.10">
    <property type="entry name" value="EF-hand"/>
    <property type="match status" value="2"/>
</dbReference>
<evidence type="ECO:0000256" key="2">
    <source>
        <dbReference type="ARBA" id="ARBA00022737"/>
    </source>
</evidence>
<evidence type="ECO:0000259" key="5">
    <source>
        <dbReference type="PROSITE" id="PS50222"/>
    </source>
</evidence>
<evidence type="ECO:0000256" key="3">
    <source>
        <dbReference type="ARBA" id="ARBA00022837"/>
    </source>
</evidence>
<protein>
    <submittedName>
        <fullName evidence="6">Putative CDC31-spindle pole body component, centrin</fullName>
    </submittedName>
</protein>
<dbReference type="OMA" id="EFFMIMK"/>
<evidence type="ECO:0000256" key="1">
    <source>
        <dbReference type="ARBA" id="ARBA00022723"/>
    </source>
</evidence>
<feature type="domain" description="EF-hand" evidence="5">
    <location>
        <begin position="164"/>
        <end position="196"/>
    </location>
</feature>
<accession>A0A1Y2F7M6</accession>
<reference evidence="6 7" key="1">
    <citation type="submission" date="2016-07" db="EMBL/GenBank/DDBJ databases">
        <title>Pervasive Adenine N6-methylation of Active Genes in Fungi.</title>
        <authorList>
            <consortium name="DOE Joint Genome Institute"/>
            <person name="Mondo S.J."/>
            <person name="Dannebaum R.O."/>
            <person name="Kuo R.C."/>
            <person name="Labutti K."/>
            <person name="Haridas S."/>
            <person name="Kuo A."/>
            <person name="Salamov A."/>
            <person name="Ahrendt S.R."/>
            <person name="Lipzen A."/>
            <person name="Sullivan W."/>
            <person name="Andreopoulos W.B."/>
            <person name="Clum A."/>
            <person name="Lindquist E."/>
            <person name="Daum C."/>
            <person name="Ramamoorthy G.K."/>
            <person name="Gryganskyi A."/>
            <person name="Culley D."/>
            <person name="Magnuson J.K."/>
            <person name="James T.Y."/>
            <person name="O'Malley M.A."/>
            <person name="Stajich J.E."/>
            <person name="Spatafora J.W."/>
            <person name="Visel A."/>
            <person name="Grigoriev I.V."/>
        </authorList>
    </citation>
    <scope>NUCLEOTIDE SEQUENCE [LARGE SCALE GENOMIC DNA]</scope>
    <source>
        <strain evidence="6 7">12-1054</strain>
    </source>
</reference>
<feature type="compositionally biased region" description="Polar residues" evidence="4">
    <location>
        <begin position="1"/>
        <end position="23"/>
    </location>
</feature>
<dbReference type="InterPro" id="IPR011992">
    <property type="entry name" value="EF-hand-dom_pair"/>
</dbReference>
<dbReference type="PANTHER" id="PTHR23048:SF48">
    <property type="entry name" value="CENTRIN 3"/>
    <property type="match status" value="1"/>
</dbReference>
<dbReference type="CDD" id="cd00051">
    <property type="entry name" value="EFh"/>
    <property type="match status" value="1"/>
</dbReference>
<dbReference type="PROSITE" id="PS00018">
    <property type="entry name" value="EF_HAND_1"/>
    <property type="match status" value="1"/>
</dbReference>
<proteinExistence type="predicted"/>